<dbReference type="Proteomes" id="UP000693738">
    <property type="component" value="Unassembled WGS sequence"/>
</dbReference>
<proteinExistence type="predicted"/>
<accession>A0A8J2IQW4</accession>
<comment type="caution">
    <text evidence="1">The sequence shown here is derived from an EMBL/GenBank/DDBJ whole genome shotgun (WGS) entry which is preliminary data.</text>
</comment>
<name>A0A8J2IQW4_FUSEQ</name>
<dbReference type="AlphaFoldDB" id="A0A8J2IQW4"/>
<reference evidence="1" key="1">
    <citation type="submission" date="2021-05" db="EMBL/GenBank/DDBJ databases">
        <authorList>
            <person name="Khan N."/>
        </authorList>
    </citation>
    <scope>NUCLEOTIDE SEQUENCE</scope>
</reference>
<dbReference type="EMBL" id="CAJSTJ010000145">
    <property type="protein sequence ID" value="CAG7562035.1"/>
    <property type="molecule type" value="Genomic_DNA"/>
</dbReference>
<organism evidence="1 2">
    <name type="scientific">Fusarium equiseti</name>
    <name type="common">Fusarium scirpi</name>
    <dbReference type="NCBI Taxonomy" id="61235"/>
    <lineage>
        <taxon>Eukaryota</taxon>
        <taxon>Fungi</taxon>
        <taxon>Dikarya</taxon>
        <taxon>Ascomycota</taxon>
        <taxon>Pezizomycotina</taxon>
        <taxon>Sordariomycetes</taxon>
        <taxon>Hypocreomycetidae</taxon>
        <taxon>Hypocreales</taxon>
        <taxon>Nectriaceae</taxon>
        <taxon>Fusarium</taxon>
        <taxon>Fusarium incarnatum-equiseti species complex</taxon>
    </lineage>
</organism>
<sequence length="127" mass="14104">MAANNNANSNVRITSLPPVSNRNIILFPVCTTDDQHLEAMGLAPPSYIPTAQPATVPSTLTTSAPQYILDRHPRLATDLAGWLDTNRVAMGQLALESLHGIAEELAYTCRREFELRNEFLERFPHAY</sequence>
<gene>
    <name evidence="1" type="ORF">FEQUK3_LOCUS7787</name>
</gene>
<protein>
    <submittedName>
        <fullName evidence="1">Uncharacterized protein</fullName>
    </submittedName>
</protein>
<evidence type="ECO:0000313" key="1">
    <source>
        <dbReference type="EMBL" id="CAG7562035.1"/>
    </source>
</evidence>
<evidence type="ECO:0000313" key="2">
    <source>
        <dbReference type="Proteomes" id="UP000693738"/>
    </source>
</evidence>